<evidence type="ECO:0000313" key="1">
    <source>
        <dbReference type="EMBL" id="KAI4321903.1"/>
    </source>
</evidence>
<name>A0ACB9MD07_9MYRT</name>
<dbReference type="Proteomes" id="UP001057402">
    <property type="component" value="Chromosome 10"/>
</dbReference>
<comment type="caution">
    <text evidence="1">The sequence shown here is derived from an EMBL/GenBank/DDBJ whole genome shotgun (WGS) entry which is preliminary data.</text>
</comment>
<keyword evidence="2" id="KW-1185">Reference proteome</keyword>
<evidence type="ECO:0000313" key="2">
    <source>
        <dbReference type="Proteomes" id="UP001057402"/>
    </source>
</evidence>
<organism evidence="1 2">
    <name type="scientific">Melastoma candidum</name>
    <dbReference type="NCBI Taxonomy" id="119954"/>
    <lineage>
        <taxon>Eukaryota</taxon>
        <taxon>Viridiplantae</taxon>
        <taxon>Streptophyta</taxon>
        <taxon>Embryophyta</taxon>
        <taxon>Tracheophyta</taxon>
        <taxon>Spermatophyta</taxon>
        <taxon>Magnoliopsida</taxon>
        <taxon>eudicotyledons</taxon>
        <taxon>Gunneridae</taxon>
        <taxon>Pentapetalae</taxon>
        <taxon>rosids</taxon>
        <taxon>malvids</taxon>
        <taxon>Myrtales</taxon>
        <taxon>Melastomataceae</taxon>
        <taxon>Melastomatoideae</taxon>
        <taxon>Melastomateae</taxon>
        <taxon>Melastoma</taxon>
    </lineage>
</organism>
<proteinExistence type="predicted"/>
<gene>
    <name evidence="1" type="ORF">MLD38_035230</name>
</gene>
<protein>
    <submittedName>
        <fullName evidence="1">Uncharacterized protein</fullName>
    </submittedName>
</protein>
<reference evidence="2" key="1">
    <citation type="journal article" date="2023" name="Front. Plant Sci.">
        <title>Chromosomal-level genome assembly of Melastoma candidum provides insights into trichome evolution.</title>
        <authorList>
            <person name="Zhong Y."/>
            <person name="Wu W."/>
            <person name="Sun C."/>
            <person name="Zou P."/>
            <person name="Liu Y."/>
            <person name="Dai S."/>
            <person name="Zhou R."/>
        </authorList>
    </citation>
    <scope>NUCLEOTIDE SEQUENCE [LARGE SCALE GENOMIC DNA]</scope>
</reference>
<sequence>MLSRSRKNVIRISDAILTSKLPEGHHGLLVQFLNQTDILGKSVFACQEISSLIHERVTNCWVDRRSSINRNVPVNGSNIILEFDGGGNLVILDRSGSVVWSSNSSGRLSDPVARILDTGNLVLGESSSIDTGVYSWQSFDYPSDTLLAGMTLGWDLRRGFERHLTSWKSADDPAPGEYACMYKVDGLLQGKIVKGSVVKFRTGQWNGIQFSGISTNISFFRPFIVNNETDAYFEFGSLQDEVLSKVTMNASGLMQRSAS</sequence>
<accession>A0ACB9MD07</accession>
<dbReference type="EMBL" id="CM042889">
    <property type="protein sequence ID" value="KAI4321903.1"/>
    <property type="molecule type" value="Genomic_DNA"/>
</dbReference>